<gene>
    <name evidence="1" type="ORF">E2C01_091397</name>
</gene>
<name>A0A5B7JNG5_PORTR</name>
<sequence length="76" mass="8474">MASPGVAFINVSRPDYHLPLLSSGLLLAPRTQERRRFPPSLRTVSKDYRAVWLPYITCGALSTSHTLHLPCVEVRG</sequence>
<accession>A0A5B7JNG5</accession>
<proteinExistence type="predicted"/>
<dbReference type="EMBL" id="VSRR010104827">
    <property type="protein sequence ID" value="MPC96155.1"/>
    <property type="molecule type" value="Genomic_DNA"/>
</dbReference>
<reference evidence="1 2" key="1">
    <citation type="submission" date="2019-05" db="EMBL/GenBank/DDBJ databases">
        <title>Another draft genome of Portunus trituberculatus and its Hox gene families provides insights of decapod evolution.</title>
        <authorList>
            <person name="Jeong J.-H."/>
            <person name="Song I."/>
            <person name="Kim S."/>
            <person name="Choi T."/>
            <person name="Kim D."/>
            <person name="Ryu S."/>
            <person name="Kim W."/>
        </authorList>
    </citation>
    <scope>NUCLEOTIDE SEQUENCE [LARGE SCALE GENOMIC DNA]</scope>
    <source>
        <tissue evidence="1">Muscle</tissue>
    </source>
</reference>
<keyword evidence="2" id="KW-1185">Reference proteome</keyword>
<evidence type="ECO:0000313" key="1">
    <source>
        <dbReference type="EMBL" id="MPC96155.1"/>
    </source>
</evidence>
<organism evidence="1 2">
    <name type="scientific">Portunus trituberculatus</name>
    <name type="common">Swimming crab</name>
    <name type="synonym">Neptunus trituberculatus</name>
    <dbReference type="NCBI Taxonomy" id="210409"/>
    <lineage>
        <taxon>Eukaryota</taxon>
        <taxon>Metazoa</taxon>
        <taxon>Ecdysozoa</taxon>
        <taxon>Arthropoda</taxon>
        <taxon>Crustacea</taxon>
        <taxon>Multicrustacea</taxon>
        <taxon>Malacostraca</taxon>
        <taxon>Eumalacostraca</taxon>
        <taxon>Eucarida</taxon>
        <taxon>Decapoda</taxon>
        <taxon>Pleocyemata</taxon>
        <taxon>Brachyura</taxon>
        <taxon>Eubrachyura</taxon>
        <taxon>Portunoidea</taxon>
        <taxon>Portunidae</taxon>
        <taxon>Portuninae</taxon>
        <taxon>Portunus</taxon>
    </lineage>
</organism>
<dbReference type="AlphaFoldDB" id="A0A5B7JNG5"/>
<evidence type="ECO:0000313" key="2">
    <source>
        <dbReference type="Proteomes" id="UP000324222"/>
    </source>
</evidence>
<protein>
    <submittedName>
        <fullName evidence="1">Uncharacterized protein</fullName>
    </submittedName>
</protein>
<dbReference type="Proteomes" id="UP000324222">
    <property type="component" value="Unassembled WGS sequence"/>
</dbReference>
<comment type="caution">
    <text evidence="1">The sequence shown here is derived from an EMBL/GenBank/DDBJ whole genome shotgun (WGS) entry which is preliminary data.</text>
</comment>